<feature type="region of interest" description="Disordered" evidence="3">
    <location>
        <begin position="184"/>
        <end position="212"/>
    </location>
</feature>
<reference evidence="4 5" key="1">
    <citation type="submission" date="2017-12" db="EMBL/GenBank/DDBJ databases">
        <title>Phylogenetic diversity of female urinary microbiome.</title>
        <authorList>
            <person name="Thomas-White K."/>
            <person name="Wolfe A.J."/>
        </authorList>
    </citation>
    <scope>NUCLEOTIDE SEQUENCE [LARGE SCALE GENOMIC DNA]</scope>
    <source>
        <strain evidence="4 5">UMB0018</strain>
    </source>
</reference>
<accession>A0A2I1I064</accession>
<dbReference type="CDD" id="cd02440">
    <property type="entry name" value="AdoMet_MTases"/>
    <property type="match status" value="1"/>
</dbReference>
<dbReference type="PROSITE" id="PS00092">
    <property type="entry name" value="N6_MTASE"/>
    <property type="match status" value="1"/>
</dbReference>
<dbReference type="GO" id="GO:0008168">
    <property type="term" value="F:methyltransferase activity"/>
    <property type="evidence" value="ECO:0007669"/>
    <property type="project" value="UniProtKB-KW"/>
</dbReference>
<name>A0A2I1I064_9ACTO</name>
<dbReference type="AlphaFoldDB" id="A0A2I1I064"/>
<dbReference type="InterPro" id="IPR029063">
    <property type="entry name" value="SAM-dependent_MTases_sf"/>
</dbReference>
<sequence length="212" mass="22330">MTRIVAGSAKGRTLAVPKSGTRPTSERVREALFSRLDHMNVLDGTTVLDLYAGTGALGLEALSRGSAHAILVEKAAAAARVASSNVRSTGLPARVVTADARSFLAARTGEDLRGDIDLVFIDPPYDIAEADMTAVLSLLGPWLSPDALIVVERSTRAPAPTWPPFLVLEDHRTWGETVAYFAGPPLPTNEPEDGADALADAPASSMNENEGE</sequence>
<proteinExistence type="predicted"/>
<organism evidence="4 5">
    <name type="scientific">Schaalia odontolytica</name>
    <dbReference type="NCBI Taxonomy" id="1660"/>
    <lineage>
        <taxon>Bacteria</taxon>
        <taxon>Bacillati</taxon>
        <taxon>Actinomycetota</taxon>
        <taxon>Actinomycetes</taxon>
        <taxon>Actinomycetales</taxon>
        <taxon>Actinomycetaceae</taxon>
        <taxon>Schaalia</taxon>
    </lineage>
</organism>
<evidence type="ECO:0000313" key="5">
    <source>
        <dbReference type="Proteomes" id="UP000234198"/>
    </source>
</evidence>
<evidence type="ECO:0000313" key="4">
    <source>
        <dbReference type="EMBL" id="PKY64520.1"/>
    </source>
</evidence>
<gene>
    <name evidence="4" type="primary">rsmD</name>
    <name evidence="4" type="ORF">CYJ22_05485</name>
</gene>
<evidence type="ECO:0000256" key="3">
    <source>
        <dbReference type="SAM" id="MobiDB-lite"/>
    </source>
</evidence>
<dbReference type="GO" id="GO:0031167">
    <property type="term" value="P:rRNA methylation"/>
    <property type="evidence" value="ECO:0007669"/>
    <property type="project" value="InterPro"/>
</dbReference>
<dbReference type="SUPFAM" id="SSF53335">
    <property type="entry name" value="S-adenosyl-L-methionine-dependent methyltransferases"/>
    <property type="match status" value="1"/>
</dbReference>
<dbReference type="Gene3D" id="3.40.50.150">
    <property type="entry name" value="Vaccinia Virus protein VP39"/>
    <property type="match status" value="1"/>
</dbReference>
<keyword evidence="2 4" id="KW-0808">Transferase</keyword>
<dbReference type="PIRSF" id="PIRSF004553">
    <property type="entry name" value="CHP00095"/>
    <property type="match status" value="1"/>
</dbReference>
<dbReference type="NCBIfam" id="TIGR00095">
    <property type="entry name" value="16S rRNA (guanine(966)-N(2))-methyltransferase RsmD"/>
    <property type="match status" value="1"/>
</dbReference>
<comment type="caution">
    <text evidence="4">The sequence shown here is derived from an EMBL/GenBank/DDBJ whole genome shotgun (WGS) entry which is preliminary data.</text>
</comment>
<dbReference type="PANTHER" id="PTHR43542:SF1">
    <property type="entry name" value="METHYLTRANSFERASE"/>
    <property type="match status" value="1"/>
</dbReference>
<keyword evidence="1 4" id="KW-0489">Methyltransferase</keyword>
<evidence type="ECO:0000256" key="2">
    <source>
        <dbReference type="ARBA" id="ARBA00022679"/>
    </source>
</evidence>
<dbReference type="Proteomes" id="UP000234198">
    <property type="component" value="Unassembled WGS sequence"/>
</dbReference>
<dbReference type="EMBL" id="PKKM01000006">
    <property type="protein sequence ID" value="PKY64520.1"/>
    <property type="molecule type" value="Genomic_DNA"/>
</dbReference>
<protein>
    <submittedName>
        <fullName evidence="4">16S rRNA (Guanine(966)-N(2))-methyltransferase RsmD</fullName>
    </submittedName>
</protein>
<dbReference type="Pfam" id="PF03602">
    <property type="entry name" value="Cons_hypoth95"/>
    <property type="match status" value="1"/>
</dbReference>
<dbReference type="RefSeq" id="WP_101601662.1">
    <property type="nucleotide sequence ID" value="NZ_PKKM01000006.1"/>
</dbReference>
<dbReference type="PANTHER" id="PTHR43542">
    <property type="entry name" value="METHYLTRANSFERASE"/>
    <property type="match status" value="1"/>
</dbReference>
<dbReference type="InterPro" id="IPR004398">
    <property type="entry name" value="RNA_MeTrfase_RsmD"/>
</dbReference>
<evidence type="ECO:0000256" key="1">
    <source>
        <dbReference type="ARBA" id="ARBA00022603"/>
    </source>
</evidence>
<dbReference type="GO" id="GO:0003676">
    <property type="term" value="F:nucleic acid binding"/>
    <property type="evidence" value="ECO:0007669"/>
    <property type="project" value="InterPro"/>
</dbReference>
<dbReference type="InterPro" id="IPR002052">
    <property type="entry name" value="DNA_methylase_N6_adenine_CS"/>
</dbReference>